<evidence type="ECO:0000259" key="2">
    <source>
        <dbReference type="PROSITE" id="PS50041"/>
    </source>
</evidence>
<feature type="chain" id="PRO_5044756782" description="C-type lectin domain-containing protein" evidence="1">
    <location>
        <begin position="17"/>
        <end position="207"/>
    </location>
</feature>
<dbReference type="SUPFAM" id="SSF56436">
    <property type="entry name" value="C-type lectin-like"/>
    <property type="match status" value="1"/>
</dbReference>
<organism evidence="3 4">
    <name type="scientific">Sinanodonta woodiana</name>
    <name type="common">Chinese pond mussel</name>
    <name type="synonym">Anodonta woodiana</name>
    <dbReference type="NCBI Taxonomy" id="1069815"/>
    <lineage>
        <taxon>Eukaryota</taxon>
        <taxon>Metazoa</taxon>
        <taxon>Spiralia</taxon>
        <taxon>Lophotrochozoa</taxon>
        <taxon>Mollusca</taxon>
        <taxon>Bivalvia</taxon>
        <taxon>Autobranchia</taxon>
        <taxon>Heteroconchia</taxon>
        <taxon>Palaeoheterodonta</taxon>
        <taxon>Unionida</taxon>
        <taxon>Unionoidea</taxon>
        <taxon>Unionidae</taxon>
        <taxon>Unioninae</taxon>
        <taxon>Sinanodonta</taxon>
    </lineage>
</organism>
<sequence length="207" mass="23522">MIFASILLILFQQSFCQRVVIQDVAAIQNIMCPTNKSEAAIKDFQQATNTKLDALEKKISNVFDILASVRLVVGYSACRTGYEYYQQDKFCYKFHSDCKTWSEARSVCQEEGGDLISLKQGSFEYFRSVVKQQTGACNGAWVGATDVSSPGDWNWLNGDVIANIFWSTDQPDNWQGVEHCADMMRLYDFYMNDEKCNSTAHFLCQIV</sequence>
<gene>
    <name evidence="3" type="ORF">ACJMK2_032056</name>
</gene>
<protein>
    <recommendedName>
        <fullName evidence="2">C-type lectin domain-containing protein</fullName>
    </recommendedName>
</protein>
<dbReference type="InterPro" id="IPR016186">
    <property type="entry name" value="C-type_lectin-like/link_sf"/>
</dbReference>
<name>A0ABD3X0P1_SINWO</name>
<proteinExistence type="predicted"/>
<dbReference type="InterPro" id="IPR001304">
    <property type="entry name" value="C-type_lectin-like"/>
</dbReference>
<dbReference type="Gene3D" id="3.10.100.10">
    <property type="entry name" value="Mannose-Binding Protein A, subunit A"/>
    <property type="match status" value="1"/>
</dbReference>
<evidence type="ECO:0000256" key="1">
    <source>
        <dbReference type="SAM" id="SignalP"/>
    </source>
</evidence>
<dbReference type="PROSITE" id="PS50041">
    <property type="entry name" value="C_TYPE_LECTIN_2"/>
    <property type="match status" value="1"/>
</dbReference>
<dbReference type="SMART" id="SM00034">
    <property type="entry name" value="CLECT"/>
    <property type="match status" value="1"/>
</dbReference>
<dbReference type="InterPro" id="IPR016187">
    <property type="entry name" value="CTDL_fold"/>
</dbReference>
<accession>A0ABD3X0P1</accession>
<dbReference type="PANTHER" id="PTHR22803">
    <property type="entry name" value="MANNOSE, PHOSPHOLIPASE, LECTIN RECEPTOR RELATED"/>
    <property type="match status" value="1"/>
</dbReference>
<dbReference type="AlphaFoldDB" id="A0ABD3X0P1"/>
<feature type="signal peptide" evidence="1">
    <location>
        <begin position="1"/>
        <end position="16"/>
    </location>
</feature>
<dbReference type="InterPro" id="IPR050111">
    <property type="entry name" value="C-type_lectin/snaclec_domain"/>
</dbReference>
<keyword evidence="4" id="KW-1185">Reference proteome</keyword>
<comment type="caution">
    <text evidence="3">The sequence shown here is derived from an EMBL/GenBank/DDBJ whole genome shotgun (WGS) entry which is preliminary data.</text>
</comment>
<dbReference type="EMBL" id="JBJQND010000004">
    <property type="protein sequence ID" value="KAL3879770.1"/>
    <property type="molecule type" value="Genomic_DNA"/>
</dbReference>
<dbReference type="Pfam" id="PF00059">
    <property type="entry name" value="Lectin_C"/>
    <property type="match status" value="1"/>
</dbReference>
<evidence type="ECO:0000313" key="3">
    <source>
        <dbReference type="EMBL" id="KAL3879770.1"/>
    </source>
</evidence>
<reference evidence="3 4" key="1">
    <citation type="submission" date="2024-11" db="EMBL/GenBank/DDBJ databases">
        <title>Chromosome-level genome assembly of the freshwater bivalve Anodonta woodiana.</title>
        <authorList>
            <person name="Chen X."/>
        </authorList>
    </citation>
    <scope>NUCLEOTIDE SEQUENCE [LARGE SCALE GENOMIC DNA]</scope>
    <source>
        <strain evidence="3">MN2024</strain>
        <tissue evidence="3">Gills</tissue>
    </source>
</reference>
<evidence type="ECO:0000313" key="4">
    <source>
        <dbReference type="Proteomes" id="UP001634394"/>
    </source>
</evidence>
<dbReference type="Proteomes" id="UP001634394">
    <property type="component" value="Unassembled WGS sequence"/>
</dbReference>
<dbReference type="CDD" id="cd00037">
    <property type="entry name" value="CLECT"/>
    <property type="match status" value="1"/>
</dbReference>
<keyword evidence="1" id="KW-0732">Signal</keyword>
<feature type="domain" description="C-type lectin" evidence="2">
    <location>
        <begin position="87"/>
        <end position="205"/>
    </location>
</feature>